<accession>A0ACB7Z2S2</accession>
<gene>
    <name evidence="1" type="ORF">Vadar_009627</name>
</gene>
<proteinExistence type="predicted"/>
<organism evidence="1 2">
    <name type="scientific">Vaccinium darrowii</name>
    <dbReference type="NCBI Taxonomy" id="229202"/>
    <lineage>
        <taxon>Eukaryota</taxon>
        <taxon>Viridiplantae</taxon>
        <taxon>Streptophyta</taxon>
        <taxon>Embryophyta</taxon>
        <taxon>Tracheophyta</taxon>
        <taxon>Spermatophyta</taxon>
        <taxon>Magnoliopsida</taxon>
        <taxon>eudicotyledons</taxon>
        <taxon>Gunneridae</taxon>
        <taxon>Pentapetalae</taxon>
        <taxon>asterids</taxon>
        <taxon>Ericales</taxon>
        <taxon>Ericaceae</taxon>
        <taxon>Vaccinioideae</taxon>
        <taxon>Vaccinieae</taxon>
        <taxon>Vaccinium</taxon>
    </lineage>
</organism>
<keyword evidence="2" id="KW-1185">Reference proteome</keyword>
<dbReference type="EMBL" id="CM037154">
    <property type="protein sequence ID" value="KAH7860123.1"/>
    <property type="molecule type" value="Genomic_DNA"/>
</dbReference>
<reference evidence="1 2" key="1">
    <citation type="journal article" date="2021" name="Hortic Res">
        <title>High-quality reference genome and annotation aids understanding of berry development for evergreen blueberry (Vaccinium darrowii).</title>
        <authorList>
            <person name="Yu J."/>
            <person name="Hulse-Kemp A.M."/>
            <person name="Babiker E."/>
            <person name="Staton M."/>
        </authorList>
    </citation>
    <scope>NUCLEOTIDE SEQUENCE [LARGE SCALE GENOMIC DNA]</scope>
    <source>
        <strain evidence="2">cv. NJ 8807/NJ 8810</strain>
        <tissue evidence="1">Young leaf</tissue>
    </source>
</reference>
<evidence type="ECO:0000313" key="2">
    <source>
        <dbReference type="Proteomes" id="UP000828048"/>
    </source>
</evidence>
<name>A0ACB7Z2S2_9ERIC</name>
<protein>
    <submittedName>
        <fullName evidence="1">Uncharacterized protein</fullName>
    </submittedName>
</protein>
<sequence length="209" mass="22947">MMPLRFMSKLDTHQIKFQDRTITVKVVDHADMVSPYLTELKSLIGASTAVGLEVGYFPDKADLFKLFVIPKEAVLMLKLSVGTCCLLIQLSRLDSVPECLKEFLADPEICFVGVGMRSDLAKLKTHGRIDQTNGINVSDLAVKVLKKSCLDGCALEDVADIVGVALPEDPGPAYDVDLEAKFYTSDEIKRLIYEVDAAHLIGTKLLGML</sequence>
<dbReference type="Proteomes" id="UP000828048">
    <property type="component" value="Chromosome 4"/>
</dbReference>
<evidence type="ECO:0000313" key="1">
    <source>
        <dbReference type="EMBL" id="KAH7860123.1"/>
    </source>
</evidence>
<comment type="caution">
    <text evidence="1">The sequence shown here is derived from an EMBL/GenBank/DDBJ whole genome shotgun (WGS) entry which is preliminary data.</text>
</comment>